<keyword evidence="2" id="KW-1133">Transmembrane helix</keyword>
<gene>
    <name evidence="4" type="ORF">AC477_05650</name>
</gene>
<accession>A0A0M0BMV5</accession>
<evidence type="ECO:0000313" key="4">
    <source>
        <dbReference type="EMBL" id="KON29670.1"/>
    </source>
</evidence>
<dbReference type="Proteomes" id="UP000037237">
    <property type="component" value="Unassembled WGS sequence"/>
</dbReference>
<dbReference type="InterPro" id="IPR051010">
    <property type="entry name" value="BCAA_transport"/>
</dbReference>
<feature type="transmembrane region" description="Helical" evidence="2">
    <location>
        <begin position="12"/>
        <end position="33"/>
    </location>
</feature>
<dbReference type="CDD" id="cd06345">
    <property type="entry name" value="PBP1_ABC_ligand_binding-like"/>
    <property type="match status" value="1"/>
</dbReference>
<dbReference type="AlphaFoldDB" id="A0A0M0BMV5"/>
<sequence>MFDTLGLSRLYSIIIITIVVVAAVSGGAAYVLLSNQKESSETIKIGILADLDAPFGSTIWKSVVLAAEQLNKEGGIIGKQVEVVGEDSDDETASNVLTINSALTRLLTYHNVDYVLGPASTAETGFMVQDTIAEHKKILISYNAVIEDLNQRVTDDYDTYKYFFKYYPGNNTQIFTALIDELLHARDIMGFNKIGYLAGDSSYWKGITAGLDNLLPDVYGFDLVYRGTFPLETLDFSSYFAAAEAAGVEILVPFIGLDNGIALVKEYNERQSPMVVYGGMLSAAGVLESWERTDNKCEYISALMLPMTVGYPLTNKTLPFRDSYIDRWGETPNHVGAAAYDIIRFILFDVLERAGTTETEAVIKALETTQVETSMARNFAFTSNHDVLYGKGMLSNPDDYGFIASLFQWQQDGSLVPVYPKWLMEEAGATYTFPDWPGPWDNP</sequence>
<keyword evidence="2" id="KW-0812">Transmembrane</keyword>
<dbReference type="Gene3D" id="3.40.50.2300">
    <property type="match status" value="2"/>
</dbReference>
<evidence type="ECO:0000256" key="1">
    <source>
        <dbReference type="ARBA" id="ARBA00022729"/>
    </source>
</evidence>
<keyword evidence="1" id="KW-0732">Signal</keyword>
<name>A0A0M0BMV5_9ARCH</name>
<feature type="domain" description="Leucine-binding protein" evidence="3">
    <location>
        <begin position="42"/>
        <end position="385"/>
    </location>
</feature>
<keyword evidence="2" id="KW-0472">Membrane</keyword>
<evidence type="ECO:0000313" key="5">
    <source>
        <dbReference type="Proteomes" id="UP000037237"/>
    </source>
</evidence>
<comment type="caution">
    <text evidence="4">The sequence shown here is derived from an EMBL/GenBank/DDBJ whole genome shotgun (WGS) entry which is preliminary data.</text>
</comment>
<dbReference type="EMBL" id="LFWU01000148">
    <property type="protein sequence ID" value="KON29670.1"/>
    <property type="molecule type" value="Genomic_DNA"/>
</dbReference>
<dbReference type="SUPFAM" id="SSF53822">
    <property type="entry name" value="Periplasmic binding protein-like I"/>
    <property type="match status" value="1"/>
</dbReference>
<reference evidence="4 5" key="1">
    <citation type="submission" date="2015-06" db="EMBL/GenBank/DDBJ databases">
        <title>New insights into the roles of widespread benthic archaea in carbon and nitrogen cycling.</title>
        <authorList>
            <person name="Lazar C.S."/>
            <person name="Baker B.J."/>
            <person name="Seitz K.W."/>
            <person name="Hyde A.S."/>
            <person name="Dick G.J."/>
            <person name="Hinrichs K.-U."/>
            <person name="Teske A.P."/>
        </authorList>
    </citation>
    <scope>NUCLEOTIDE SEQUENCE [LARGE SCALE GENOMIC DNA]</scope>
    <source>
        <strain evidence="4">SG8-32-1</strain>
    </source>
</reference>
<evidence type="ECO:0000259" key="3">
    <source>
        <dbReference type="Pfam" id="PF13458"/>
    </source>
</evidence>
<evidence type="ECO:0000256" key="2">
    <source>
        <dbReference type="SAM" id="Phobius"/>
    </source>
</evidence>
<organism evidence="4 5">
    <name type="scientific">miscellaneous Crenarchaeota group-1 archaeon SG8-32-1</name>
    <dbReference type="NCBI Taxonomy" id="1685124"/>
    <lineage>
        <taxon>Archaea</taxon>
        <taxon>Candidatus Bathyarchaeota</taxon>
        <taxon>MCG-1</taxon>
    </lineage>
</organism>
<protein>
    <recommendedName>
        <fullName evidence="3">Leucine-binding protein domain-containing protein</fullName>
    </recommendedName>
</protein>
<dbReference type="PANTHER" id="PTHR30483:SF6">
    <property type="entry name" value="PERIPLASMIC BINDING PROTEIN OF ABC TRANSPORTER FOR NATURAL AMINO ACIDS"/>
    <property type="match status" value="1"/>
</dbReference>
<dbReference type="Pfam" id="PF13458">
    <property type="entry name" value="Peripla_BP_6"/>
    <property type="match status" value="1"/>
</dbReference>
<dbReference type="InterPro" id="IPR028081">
    <property type="entry name" value="Leu-bd"/>
</dbReference>
<dbReference type="PANTHER" id="PTHR30483">
    <property type="entry name" value="LEUCINE-SPECIFIC-BINDING PROTEIN"/>
    <property type="match status" value="1"/>
</dbReference>
<dbReference type="InterPro" id="IPR028082">
    <property type="entry name" value="Peripla_BP_I"/>
</dbReference>
<proteinExistence type="predicted"/>